<organism evidence="2">
    <name type="scientific">Hordeum vulgare subsp. vulgare</name>
    <name type="common">Domesticated barley</name>
    <dbReference type="NCBI Taxonomy" id="112509"/>
    <lineage>
        <taxon>Eukaryota</taxon>
        <taxon>Viridiplantae</taxon>
        <taxon>Streptophyta</taxon>
        <taxon>Embryophyta</taxon>
        <taxon>Tracheophyta</taxon>
        <taxon>Spermatophyta</taxon>
        <taxon>Magnoliopsida</taxon>
        <taxon>Liliopsida</taxon>
        <taxon>Poales</taxon>
        <taxon>Poaceae</taxon>
        <taxon>BOP clade</taxon>
        <taxon>Pooideae</taxon>
        <taxon>Triticodae</taxon>
        <taxon>Triticeae</taxon>
        <taxon>Hordeinae</taxon>
        <taxon>Hordeum</taxon>
    </lineage>
</organism>
<feature type="compositionally biased region" description="Basic residues" evidence="1">
    <location>
        <begin position="1"/>
        <end position="11"/>
    </location>
</feature>
<name>F2DY68_HORVV</name>
<feature type="region of interest" description="Disordered" evidence="1">
    <location>
        <begin position="1"/>
        <end position="21"/>
    </location>
</feature>
<sequence>AGKSTRHHGHHATPPPIPIHAARRHRRLLRLRCLRRPCRAGRRRCSRRGAERVRDAGEIWVPKGHPAGGRHRLHAPAVGRRVPGVHGQGLRVRGGRRVQAHLPADDLRQGGWRQLTGPPGRLGEDLVRQLGHRPGAHGRRRPPHVLRRPALPGLHVGQLRGVPAVQLPPPWRCGRWRGRGRGGDVGSGSWLRDCIYVYTTNYWFFFLNITTTG</sequence>
<feature type="non-terminal residue" evidence="2">
    <location>
        <position position="1"/>
    </location>
</feature>
<accession>F2DY68</accession>
<proteinExistence type="evidence at transcript level"/>
<dbReference type="EMBL" id="AK368836">
    <property type="protein sequence ID" value="BAK00040.1"/>
    <property type="molecule type" value="mRNA"/>
</dbReference>
<evidence type="ECO:0000313" key="2">
    <source>
        <dbReference type="EMBL" id="BAK00040.1"/>
    </source>
</evidence>
<reference evidence="2" key="1">
    <citation type="journal article" date="2011" name="Plant Physiol.">
        <title>Comprehensive sequence analysis of 24,783 barley full-length cDNAs derived from 12 clone libraries.</title>
        <authorList>
            <person name="Matsumoto T."/>
            <person name="Tanaka T."/>
            <person name="Sakai H."/>
            <person name="Amano N."/>
            <person name="Kanamori H."/>
            <person name="Kurita K."/>
            <person name="Kikuta A."/>
            <person name="Kamiya K."/>
            <person name="Yamamoto M."/>
            <person name="Ikawa H."/>
            <person name="Fujii N."/>
            <person name="Hori K."/>
            <person name="Itoh T."/>
            <person name="Sato K."/>
        </authorList>
    </citation>
    <scope>NUCLEOTIDE SEQUENCE</scope>
</reference>
<dbReference type="AlphaFoldDB" id="F2DY68"/>
<protein>
    <submittedName>
        <fullName evidence="2">Predicted protein</fullName>
    </submittedName>
</protein>
<evidence type="ECO:0000256" key="1">
    <source>
        <dbReference type="SAM" id="MobiDB-lite"/>
    </source>
</evidence>